<dbReference type="SMART" id="SM00073">
    <property type="entry name" value="HPT"/>
    <property type="match status" value="1"/>
</dbReference>
<evidence type="ECO:0000313" key="4">
    <source>
        <dbReference type="Proteomes" id="UP000192907"/>
    </source>
</evidence>
<dbReference type="Gene3D" id="1.20.120.160">
    <property type="entry name" value="HPT domain"/>
    <property type="match status" value="1"/>
</dbReference>
<dbReference type="EMBL" id="FWZT01000014">
    <property type="protein sequence ID" value="SMF47007.1"/>
    <property type="molecule type" value="Genomic_DNA"/>
</dbReference>
<dbReference type="PANTHER" id="PTHR28242">
    <property type="entry name" value="PHOSPHORELAY INTERMEDIATE PROTEIN YPD1"/>
    <property type="match status" value="1"/>
</dbReference>
<keyword evidence="1" id="KW-0597">Phosphoprotein</keyword>
<dbReference type="STRING" id="1513793.SAMN06296036_11498"/>
<dbReference type="GO" id="GO:0043424">
    <property type="term" value="F:protein histidine kinase binding"/>
    <property type="evidence" value="ECO:0007669"/>
    <property type="project" value="InterPro"/>
</dbReference>
<sequence>MSVAVRKEQFEDHPILDAAKLQSIKDLADGDDEFFSELTDLFFERAPLLLGEMQSSLSEADAGKFERSSHALKGTSGNLGAMKMMKICEELETMGRNNSLDGAQDLLDELQQIYPLTEKELKDHWL</sequence>
<evidence type="ECO:0000259" key="2">
    <source>
        <dbReference type="PROSITE" id="PS50894"/>
    </source>
</evidence>
<protein>
    <submittedName>
        <fullName evidence="3">HPt (Histidine-containing phosphotransfer) domain-containing protein</fullName>
    </submittedName>
</protein>
<name>A0A1Y6C6V0_9BACT</name>
<dbReference type="PROSITE" id="PS50894">
    <property type="entry name" value="HPT"/>
    <property type="match status" value="1"/>
</dbReference>
<organism evidence="3 4">
    <name type="scientific">Pseudobacteriovorax antillogorgiicola</name>
    <dbReference type="NCBI Taxonomy" id="1513793"/>
    <lineage>
        <taxon>Bacteria</taxon>
        <taxon>Pseudomonadati</taxon>
        <taxon>Bdellovibrionota</taxon>
        <taxon>Oligoflexia</taxon>
        <taxon>Oligoflexales</taxon>
        <taxon>Pseudobacteriovoracaceae</taxon>
        <taxon>Pseudobacteriovorax</taxon>
    </lineage>
</organism>
<evidence type="ECO:0000313" key="3">
    <source>
        <dbReference type="EMBL" id="SMF47007.1"/>
    </source>
</evidence>
<dbReference type="OrthoDB" id="5296465at2"/>
<dbReference type="SUPFAM" id="SSF47226">
    <property type="entry name" value="Histidine-containing phosphotransfer domain, HPT domain"/>
    <property type="match status" value="1"/>
</dbReference>
<dbReference type="AlphaFoldDB" id="A0A1Y6C6V0"/>
<dbReference type="Proteomes" id="UP000192907">
    <property type="component" value="Unassembled WGS sequence"/>
</dbReference>
<dbReference type="InterPro" id="IPR008207">
    <property type="entry name" value="Sig_transdc_His_kin_Hpt_dom"/>
</dbReference>
<feature type="modified residue" description="Phosphohistidine" evidence="1">
    <location>
        <position position="70"/>
    </location>
</feature>
<accession>A0A1Y6C6V0</accession>
<dbReference type="Pfam" id="PF01627">
    <property type="entry name" value="Hpt"/>
    <property type="match status" value="1"/>
</dbReference>
<dbReference type="PANTHER" id="PTHR28242:SF52">
    <property type="entry name" value="PHOSPHORELAY INTERMEDIATE PROTEIN YPD1"/>
    <property type="match status" value="1"/>
</dbReference>
<keyword evidence="4" id="KW-1185">Reference proteome</keyword>
<proteinExistence type="predicted"/>
<gene>
    <name evidence="3" type="ORF">SAMN06296036_11498</name>
</gene>
<dbReference type="GO" id="GO:0005737">
    <property type="term" value="C:cytoplasm"/>
    <property type="evidence" value="ECO:0007669"/>
    <property type="project" value="TreeGrafter"/>
</dbReference>
<dbReference type="InterPro" id="IPR036641">
    <property type="entry name" value="HPT_dom_sf"/>
</dbReference>
<dbReference type="RefSeq" id="WP_132321425.1">
    <property type="nucleotide sequence ID" value="NZ_FWZT01000014.1"/>
</dbReference>
<dbReference type="InterPro" id="IPR045871">
    <property type="entry name" value="AHP1-5/YPD1"/>
</dbReference>
<reference evidence="4" key="1">
    <citation type="submission" date="2017-04" db="EMBL/GenBank/DDBJ databases">
        <authorList>
            <person name="Varghese N."/>
            <person name="Submissions S."/>
        </authorList>
    </citation>
    <scope>NUCLEOTIDE SEQUENCE [LARGE SCALE GENOMIC DNA]</scope>
    <source>
        <strain evidence="4">RKEM611</strain>
    </source>
</reference>
<dbReference type="GO" id="GO:0009927">
    <property type="term" value="F:histidine phosphotransfer kinase activity"/>
    <property type="evidence" value="ECO:0007669"/>
    <property type="project" value="InterPro"/>
</dbReference>
<dbReference type="GO" id="GO:0000160">
    <property type="term" value="P:phosphorelay signal transduction system"/>
    <property type="evidence" value="ECO:0007669"/>
    <property type="project" value="InterPro"/>
</dbReference>
<evidence type="ECO:0000256" key="1">
    <source>
        <dbReference type="PROSITE-ProRule" id="PRU00110"/>
    </source>
</evidence>
<feature type="domain" description="HPt" evidence="2">
    <location>
        <begin position="31"/>
        <end position="124"/>
    </location>
</feature>